<protein>
    <submittedName>
        <fullName evidence="6">LuxR C-terminal-related transcriptional regulator</fullName>
    </submittedName>
</protein>
<organism evidence="6 7">
    <name type="scientific">Roseiconus lacunae</name>
    <dbReference type="NCBI Taxonomy" id="2605694"/>
    <lineage>
        <taxon>Bacteria</taxon>
        <taxon>Pseudomonadati</taxon>
        <taxon>Planctomycetota</taxon>
        <taxon>Planctomycetia</taxon>
        <taxon>Pirellulales</taxon>
        <taxon>Pirellulaceae</taxon>
        <taxon>Roseiconus</taxon>
    </lineage>
</organism>
<dbReference type="EMBL" id="JASZZN010000025">
    <property type="protein sequence ID" value="MDM4018759.1"/>
    <property type="molecule type" value="Genomic_DNA"/>
</dbReference>
<sequence>MNQEPSMGYSPASLTPVRPVVFAASKDSAWLSRVGQAANAEGYRFQTSPSITSLVNQAATTEEIACIFLDYDPRMQQWSSIEQLLFEKNVAAPVVLVLDETSGMSASEAVARIAHVVAFNSMETHEIVDSVRDAVALSNLVTHQFDVLRCHRLYQTLPERQRKIVDFVVEGAPNKQIATKLKVSVKTIERERQKAYRHLNVRSTAEMTRVVILGGLHDVIFPVARSRNSLVDRRIDQRSLEPTKSSNLSPTTSMMPSMNPSSVPTNTYGSI</sequence>
<dbReference type="InterPro" id="IPR036388">
    <property type="entry name" value="WH-like_DNA-bd_sf"/>
</dbReference>
<dbReference type="PRINTS" id="PR00038">
    <property type="entry name" value="HTHLUXR"/>
</dbReference>
<evidence type="ECO:0000256" key="1">
    <source>
        <dbReference type="ARBA" id="ARBA00023015"/>
    </source>
</evidence>
<gene>
    <name evidence="6" type="ORF">QTN89_25120</name>
</gene>
<evidence type="ECO:0000313" key="7">
    <source>
        <dbReference type="Proteomes" id="UP001239462"/>
    </source>
</evidence>
<dbReference type="Gene3D" id="1.10.10.10">
    <property type="entry name" value="Winged helix-like DNA-binding domain superfamily/Winged helix DNA-binding domain"/>
    <property type="match status" value="1"/>
</dbReference>
<keyword evidence="2" id="KW-0238">DNA-binding</keyword>
<comment type="caution">
    <text evidence="6">The sequence shown here is derived from an EMBL/GenBank/DDBJ whole genome shotgun (WGS) entry which is preliminary data.</text>
</comment>
<dbReference type="SMART" id="SM00421">
    <property type="entry name" value="HTH_LUXR"/>
    <property type="match status" value="1"/>
</dbReference>
<feature type="compositionally biased region" description="Low complexity" evidence="4">
    <location>
        <begin position="245"/>
        <end position="271"/>
    </location>
</feature>
<evidence type="ECO:0000256" key="4">
    <source>
        <dbReference type="SAM" id="MobiDB-lite"/>
    </source>
</evidence>
<evidence type="ECO:0000259" key="5">
    <source>
        <dbReference type="PROSITE" id="PS50043"/>
    </source>
</evidence>
<keyword evidence="7" id="KW-1185">Reference proteome</keyword>
<evidence type="ECO:0000256" key="3">
    <source>
        <dbReference type="ARBA" id="ARBA00023163"/>
    </source>
</evidence>
<dbReference type="InterPro" id="IPR016032">
    <property type="entry name" value="Sig_transdc_resp-reg_C-effctor"/>
</dbReference>
<feature type="domain" description="HTH luxR-type" evidence="5">
    <location>
        <begin position="151"/>
        <end position="215"/>
    </location>
</feature>
<dbReference type="Pfam" id="PF00196">
    <property type="entry name" value="GerE"/>
    <property type="match status" value="1"/>
</dbReference>
<dbReference type="PANTHER" id="PTHR44688">
    <property type="entry name" value="DNA-BINDING TRANSCRIPTIONAL ACTIVATOR DEVR_DOSR"/>
    <property type="match status" value="1"/>
</dbReference>
<dbReference type="InterPro" id="IPR000792">
    <property type="entry name" value="Tscrpt_reg_LuxR_C"/>
</dbReference>
<accession>A0ABT7PQH2</accession>
<proteinExistence type="predicted"/>
<evidence type="ECO:0000313" key="6">
    <source>
        <dbReference type="EMBL" id="MDM4018759.1"/>
    </source>
</evidence>
<dbReference type="PANTHER" id="PTHR44688:SF16">
    <property type="entry name" value="DNA-BINDING TRANSCRIPTIONAL ACTIVATOR DEVR_DOSR"/>
    <property type="match status" value="1"/>
</dbReference>
<keyword evidence="3" id="KW-0804">Transcription</keyword>
<evidence type="ECO:0000256" key="2">
    <source>
        <dbReference type="ARBA" id="ARBA00023125"/>
    </source>
</evidence>
<dbReference type="Proteomes" id="UP001239462">
    <property type="component" value="Unassembled WGS sequence"/>
</dbReference>
<dbReference type="SUPFAM" id="SSF46894">
    <property type="entry name" value="C-terminal effector domain of the bipartite response regulators"/>
    <property type="match status" value="1"/>
</dbReference>
<reference evidence="6 7" key="1">
    <citation type="submission" date="2023-06" db="EMBL/GenBank/DDBJ databases">
        <title>Roseiconus lacunae JC819 isolated from Gulf of Mannar region, Tamil Nadu.</title>
        <authorList>
            <person name="Pk S."/>
            <person name="Ch S."/>
            <person name="Ch V.R."/>
        </authorList>
    </citation>
    <scope>NUCLEOTIDE SEQUENCE [LARGE SCALE GENOMIC DNA]</scope>
    <source>
        <strain evidence="6 7">JC819</strain>
    </source>
</reference>
<keyword evidence="1" id="KW-0805">Transcription regulation</keyword>
<name>A0ABT7PQH2_9BACT</name>
<dbReference type="PROSITE" id="PS50043">
    <property type="entry name" value="HTH_LUXR_2"/>
    <property type="match status" value="1"/>
</dbReference>
<dbReference type="CDD" id="cd06170">
    <property type="entry name" value="LuxR_C_like"/>
    <property type="match status" value="1"/>
</dbReference>
<dbReference type="RefSeq" id="WP_160149695.1">
    <property type="nucleotide sequence ID" value="NZ_JASZZN010000025.1"/>
</dbReference>
<feature type="region of interest" description="Disordered" evidence="4">
    <location>
        <begin position="236"/>
        <end position="271"/>
    </location>
</feature>